<gene>
    <name evidence="2" type="ORF">SAMEA4384070_00325</name>
</gene>
<proteinExistence type="predicted"/>
<sequence length="97" mass="9601">MKKKTMLLGCALLVCSQLSYAGLVIEGGINGNTGGGGGSSVDVGINGSTNGNNGTGVNIGGQNGAQKPGSSASQLQKDIYASICASPFMKKYAAICQ</sequence>
<keyword evidence="1" id="KW-0732">Signal</keyword>
<dbReference type="RefSeq" id="WP_095095183.1">
    <property type="nucleotide sequence ID" value="NZ_CABITV010000014.1"/>
</dbReference>
<dbReference type="OrthoDB" id="9979748at2"/>
<name>A0A240AJH3_SERFI</name>
<dbReference type="KEGG" id="sfj:SAMEA4384070_0325"/>
<dbReference type="Proteomes" id="UP000215134">
    <property type="component" value="Chromosome 1"/>
</dbReference>
<evidence type="ECO:0000313" key="2">
    <source>
        <dbReference type="EMBL" id="SNV83490.1"/>
    </source>
</evidence>
<protein>
    <submittedName>
        <fullName evidence="2">Uncharacterized protein</fullName>
    </submittedName>
</protein>
<feature type="signal peptide" evidence="1">
    <location>
        <begin position="1"/>
        <end position="21"/>
    </location>
</feature>
<feature type="chain" id="PRO_5012986624" evidence="1">
    <location>
        <begin position="22"/>
        <end position="97"/>
    </location>
</feature>
<evidence type="ECO:0000256" key="1">
    <source>
        <dbReference type="SAM" id="SignalP"/>
    </source>
</evidence>
<dbReference type="GeneID" id="75025513"/>
<reference evidence="2 3" key="1">
    <citation type="submission" date="2017-06" db="EMBL/GenBank/DDBJ databases">
        <authorList>
            <consortium name="Pathogen Informatics"/>
        </authorList>
    </citation>
    <scope>NUCLEOTIDE SEQUENCE [LARGE SCALE GENOMIC DNA]</scope>
    <source>
        <strain evidence="2 3">NCTC12148</strain>
    </source>
</reference>
<dbReference type="AlphaFoldDB" id="A0A240AJH3"/>
<dbReference type="EMBL" id="LT906479">
    <property type="protein sequence ID" value="SNV83490.1"/>
    <property type="molecule type" value="Genomic_DNA"/>
</dbReference>
<evidence type="ECO:0000313" key="3">
    <source>
        <dbReference type="Proteomes" id="UP000215134"/>
    </source>
</evidence>
<organism evidence="2 3">
    <name type="scientific">Serratia ficaria</name>
    <dbReference type="NCBI Taxonomy" id="61651"/>
    <lineage>
        <taxon>Bacteria</taxon>
        <taxon>Pseudomonadati</taxon>
        <taxon>Pseudomonadota</taxon>
        <taxon>Gammaproteobacteria</taxon>
        <taxon>Enterobacterales</taxon>
        <taxon>Yersiniaceae</taxon>
        <taxon>Serratia</taxon>
    </lineage>
</organism>
<accession>A0A240AJH3</accession>
<keyword evidence="3" id="KW-1185">Reference proteome</keyword>